<evidence type="ECO:0000259" key="2">
    <source>
        <dbReference type="Pfam" id="PF01757"/>
    </source>
</evidence>
<keyword evidence="3" id="KW-0012">Acyltransferase</keyword>
<evidence type="ECO:0000313" key="4">
    <source>
        <dbReference type="Proteomes" id="UP000580043"/>
    </source>
</evidence>
<feature type="transmembrane region" description="Helical" evidence="1">
    <location>
        <begin position="92"/>
        <end position="113"/>
    </location>
</feature>
<gene>
    <name evidence="3" type="ORF">HHL15_07285</name>
</gene>
<comment type="caution">
    <text evidence="3">The sequence shown here is derived from an EMBL/GenBank/DDBJ whole genome shotgun (WGS) entry which is preliminary data.</text>
</comment>
<keyword evidence="4" id="KW-1185">Reference proteome</keyword>
<feature type="transmembrane region" description="Helical" evidence="1">
    <location>
        <begin position="51"/>
        <end position="71"/>
    </location>
</feature>
<dbReference type="InterPro" id="IPR050879">
    <property type="entry name" value="Acyltransferase_3"/>
</dbReference>
<feature type="transmembrane region" description="Helical" evidence="1">
    <location>
        <begin position="331"/>
        <end position="353"/>
    </location>
</feature>
<feature type="transmembrane region" description="Helical" evidence="1">
    <location>
        <begin position="202"/>
        <end position="220"/>
    </location>
</feature>
<keyword evidence="1" id="KW-0472">Membrane</keyword>
<evidence type="ECO:0000256" key="1">
    <source>
        <dbReference type="SAM" id="Phobius"/>
    </source>
</evidence>
<accession>A0A848G339</accession>
<reference evidence="3 4" key="1">
    <citation type="submission" date="2020-04" db="EMBL/GenBank/DDBJ databases">
        <title>Zoogloea sp. G-4-1-14 isolated from soil.</title>
        <authorList>
            <person name="Dahal R.H."/>
        </authorList>
    </citation>
    <scope>NUCLEOTIDE SEQUENCE [LARGE SCALE GENOMIC DNA]</scope>
    <source>
        <strain evidence="3 4">G-4-1-14</strain>
    </source>
</reference>
<feature type="transmembrane region" description="Helical" evidence="1">
    <location>
        <begin position="256"/>
        <end position="281"/>
    </location>
</feature>
<dbReference type="GO" id="GO:0016747">
    <property type="term" value="F:acyltransferase activity, transferring groups other than amino-acyl groups"/>
    <property type="evidence" value="ECO:0007669"/>
    <property type="project" value="InterPro"/>
</dbReference>
<proteinExistence type="predicted"/>
<dbReference type="PANTHER" id="PTHR23028">
    <property type="entry name" value="ACETYLTRANSFERASE"/>
    <property type="match status" value="1"/>
</dbReference>
<feature type="domain" description="Acyltransferase 3" evidence="2">
    <location>
        <begin position="5"/>
        <end position="350"/>
    </location>
</feature>
<dbReference type="RefSeq" id="WP_169145165.1">
    <property type="nucleotide sequence ID" value="NZ_JABBGA010000004.1"/>
</dbReference>
<dbReference type="InterPro" id="IPR002656">
    <property type="entry name" value="Acyl_transf_3_dom"/>
</dbReference>
<organism evidence="3 4">
    <name type="scientific">Zoogloea dura</name>
    <dbReference type="NCBI Taxonomy" id="2728840"/>
    <lineage>
        <taxon>Bacteria</taxon>
        <taxon>Pseudomonadati</taxon>
        <taxon>Pseudomonadota</taxon>
        <taxon>Betaproteobacteria</taxon>
        <taxon>Rhodocyclales</taxon>
        <taxon>Zoogloeaceae</taxon>
        <taxon>Zoogloea</taxon>
    </lineage>
</organism>
<dbReference type="Pfam" id="PF01757">
    <property type="entry name" value="Acyl_transf_3"/>
    <property type="match status" value="1"/>
</dbReference>
<dbReference type="Proteomes" id="UP000580043">
    <property type="component" value="Unassembled WGS sequence"/>
</dbReference>
<keyword evidence="1" id="KW-1133">Transmembrane helix</keyword>
<dbReference type="AlphaFoldDB" id="A0A848G339"/>
<evidence type="ECO:0000313" key="3">
    <source>
        <dbReference type="EMBL" id="NML25540.1"/>
    </source>
</evidence>
<feature type="transmembrane region" description="Helical" evidence="1">
    <location>
        <begin position="12"/>
        <end position="31"/>
    </location>
</feature>
<dbReference type="GO" id="GO:0016020">
    <property type="term" value="C:membrane"/>
    <property type="evidence" value="ECO:0007669"/>
    <property type="project" value="TreeGrafter"/>
</dbReference>
<protein>
    <submittedName>
        <fullName evidence="3">Acyltransferase</fullName>
    </submittedName>
</protein>
<feature type="transmembrane region" description="Helical" evidence="1">
    <location>
        <begin position="171"/>
        <end position="190"/>
    </location>
</feature>
<dbReference type="GO" id="GO:0000271">
    <property type="term" value="P:polysaccharide biosynthetic process"/>
    <property type="evidence" value="ECO:0007669"/>
    <property type="project" value="TreeGrafter"/>
</dbReference>
<keyword evidence="3" id="KW-0808">Transferase</keyword>
<feature type="transmembrane region" description="Helical" evidence="1">
    <location>
        <begin position="232"/>
        <end position="250"/>
    </location>
</feature>
<name>A0A848G339_9RHOO</name>
<keyword evidence="1" id="KW-0812">Transmembrane</keyword>
<feature type="transmembrane region" description="Helical" evidence="1">
    <location>
        <begin position="302"/>
        <end position="319"/>
    </location>
</feature>
<dbReference type="PANTHER" id="PTHR23028:SF53">
    <property type="entry name" value="ACYL_TRANSF_3 DOMAIN-CONTAINING PROTEIN"/>
    <property type="match status" value="1"/>
</dbReference>
<sequence>MKFNLNLHGLRGLAALAVFLFHWVALIPGAAPLLQFSAGPLAFSLATPLGFGWLGVTVFFVLSGFLLAGKLKDARLDARFVGAYLAHRGLRILPAYWVQLMAFIAIAAMGASWPGMPPARQFAANLLLWMDLPPWMERPINGVAWTLPVEMMFYLILPAVVLLIRARGAVQVLLAAVVVTFLWRYAVPFIWPAPNQADNLTILNALPGSLSLFVLGVAAAHAPRKASPRAVLAWLLGGMAGLVILCVILLDNLATYYQGGLLLTVWTTCAGAAIAAIVHALSLAEKPLPVLGSGALRRLGDLSYGLYLWHLPVLLWLKAALPTDAGAPAMALWVLGGATLASLALALLSYRLVEAPAIRLGLRSFPLAARAA</sequence>
<dbReference type="EMBL" id="JABBGA010000004">
    <property type="protein sequence ID" value="NML25540.1"/>
    <property type="molecule type" value="Genomic_DNA"/>
</dbReference>
<feature type="transmembrane region" description="Helical" evidence="1">
    <location>
        <begin position="142"/>
        <end position="164"/>
    </location>
</feature>